<sequence length="72" mass="8023">MDVLDDRIEAGTHRYWHGDDNHVRGGYEATHREPDILPLAQARREIASLTDTVLAATTGARALRDARALLET</sequence>
<dbReference type="AlphaFoldDB" id="U2Z823"/>
<reference evidence="1" key="1">
    <citation type="journal article" date="2013" name="Genome Announc.">
        <title>Draft Genome Sequence of Loktanella cinnabarina LL-001T, Isolated from Deep-Sea Floor Sediment.</title>
        <authorList>
            <person name="Nishi S."/>
            <person name="Tsubouchi T."/>
            <person name="Takaki Y."/>
            <person name="Koyanagi R."/>
            <person name="Satoh N."/>
            <person name="Maruyama T."/>
            <person name="Hatada Y."/>
        </authorList>
    </citation>
    <scope>NUCLEOTIDE SEQUENCE [LARGE SCALE GENOMIC DNA]</scope>
    <source>
        <strain evidence="1">LL-001</strain>
    </source>
</reference>
<dbReference type="EMBL" id="BATB01000112">
    <property type="protein sequence ID" value="GAD57610.1"/>
    <property type="molecule type" value="Genomic_DNA"/>
</dbReference>
<accession>U2Z823</accession>
<evidence type="ECO:0000313" key="1">
    <source>
        <dbReference type="EMBL" id="GAD57610.1"/>
    </source>
</evidence>
<dbReference type="Proteomes" id="UP000016566">
    <property type="component" value="Unassembled WGS sequence"/>
</dbReference>
<comment type="caution">
    <text evidence="1">The sequence shown here is derived from an EMBL/GenBank/DDBJ whole genome shotgun (WGS) entry which is preliminary data.</text>
</comment>
<name>U2Z823_9RHOB</name>
<keyword evidence="2" id="KW-1185">Reference proteome</keyword>
<gene>
    <name evidence="1" type="ORF">MBELCI_3662</name>
</gene>
<protein>
    <submittedName>
        <fullName evidence="1">Uncharacterized protein</fullName>
    </submittedName>
</protein>
<proteinExistence type="predicted"/>
<organism evidence="1 2">
    <name type="scientific">Limimaricola cinnabarinus LL-001</name>
    <dbReference type="NCBI Taxonomy" id="1337093"/>
    <lineage>
        <taxon>Bacteria</taxon>
        <taxon>Pseudomonadati</taxon>
        <taxon>Pseudomonadota</taxon>
        <taxon>Alphaproteobacteria</taxon>
        <taxon>Rhodobacterales</taxon>
        <taxon>Paracoccaceae</taxon>
        <taxon>Limimaricola</taxon>
    </lineage>
</organism>
<evidence type="ECO:0000313" key="2">
    <source>
        <dbReference type="Proteomes" id="UP000016566"/>
    </source>
</evidence>